<dbReference type="AlphaFoldDB" id="L7F1E5"/>
<evidence type="ECO:0000256" key="1">
    <source>
        <dbReference type="SAM" id="MobiDB-lite"/>
    </source>
</evidence>
<feature type="non-terminal residue" evidence="2">
    <location>
        <position position="1"/>
    </location>
</feature>
<organism evidence="2 3">
    <name type="scientific">Streptomyces turgidiscabies (strain Car8)</name>
    <dbReference type="NCBI Taxonomy" id="698760"/>
    <lineage>
        <taxon>Bacteria</taxon>
        <taxon>Bacillati</taxon>
        <taxon>Actinomycetota</taxon>
        <taxon>Actinomycetes</taxon>
        <taxon>Kitasatosporales</taxon>
        <taxon>Streptomycetaceae</taxon>
        <taxon>Streptomyces</taxon>
    </lineage>
</organism>
<dbReference type="Proteomes" id="UP000010931">
    <property type="component" value="Unassembled WGS sequence"/>
</dbReference>
<name>L7F1E5_STRT8</name>
<accession>L7F1E5</accession>
<reference evidence="2 3" key="1">
    <citation type="journal article" date="2011" name="Plasmid">
        <title>Streptomyces turgidiscabies Car8 contains a modular pathogenicity island that shares virulence genes with other actinobacterial plant pathogens.</title>
        <authorList>
            <person name="Huguet-Tapia J.C."/>
            <person name="Badger J.H."/>
            <person name="Loria R."/>
            <person name="Pettis G.S."/>
        </authorList>
    </citation>
    <scope>NUCLEOTIDE SEQUENCE [LARGE SCALE GENOMIC DNA]</scope>
    <source>
        <strain evidence="2 3">Car8</strain>
    </source>
</reference>
<feature type="region of interest" description="Disordered" evidence="1">
    <location>
        <begin position="32"/>
        <end position="61"/>
    </location>
</feature>
<evidence type="ECO:0000313" key="2">
    <source>
        <dbReference type="EMBL" id="ELP65087.1"/>
    </source>
</evidence>
<sequence>SYRHRRGETTVGRCGVRPVRSVTLVSRTSALAPGRPLDRDAAVLSTGHRPWGRSPSLKEPS</sequence>
<proteinExistence type="predicted"/>
<dbReference type="EMBL" id="AEJB01000412">
    <property type="protein sequence ID" value="ELP65087.1"/>
    <property type="molecule type" value="Genomic_DNA"/>
</dbReference>
<evidence type="ECO:0000313" key="3">
    <source>
        <dbReference type="Proteomes" id="UP000010931"/>
    </source>
</evidence>
<keyword evidence="3" id="KW-1185">Reference proteome</keyword>
<gene>
    <name evidence="2" type="ORF">STRTUCAR8_03071</name>
</gene>
<comment type="caution">
    <text evidence="2">The sequence shown here is derived from an EMBL/GenBank/DDBJ whole genome shotgun (WGS) entry which is preliminary data.</text>
</comment>
<protein>
    <submittedName>
        <fullName evidence="2">Uncharacterized protein</fullName>
    </submittedName>
</protein>